<evidence type="ECO:0000256" key="9">
    <source>
        <dbReference type="SAM" id="Phobius"/>
    </source>
</evidence>
<keyword evidence="3" id="KW-0813">Transport</keyword>
<feature type="transmembrane region" description="Helical" evidence="9">
    <location>
        <begin position="371"/>
        <end position="395"/>
    </location>
</feature>
<dbReference type="EMBL" id="CP040915">
    <property type="protein sequence ID" value="QDC26569.1"/>
    <property type="molecule type" value="Genomic_DNA"/>
</dbReference>
<evidence type="ECO:0000256" key="5">
    <source>
        <dbReference type="ARBA" id="ARBA00022692"/>
    </source>
</evidence>
<evidence type="ECO:0000313" key="11">
    <source>
        <dbReference type="Proteomes" id="UP000314616"/>
    </source>
</evidence>
<proteinExistence type="inferred from homology"/>
<dbReference type="InterPro" id="IPR037294">
    <property type="entry name" value="ABC_BtuC-like"/>
</dbReference>
<evidence type="ECO:0000256" key="4">
    <source>
        <dbReference type="ARBA" id="ARBA00022475"/>
    </source>
</evidence>
<comment type="similarity">
    <text evidence="2">Belongs to the binding-protein-dependent transport system permease family. FecCD subfamily.</text>
</comment>
<feature type="transmembrane region" description="Helical" evidence="9">
    <location>
        <begin position="308"/>
        <end position="336"/>
    </location>
</feature>
<keyword evidence="6 9" id="KW-1133">Transmembrane helix</keyword>
<gene>
    <name evidence="10" type="ORF">FE374_06765</name>
</gene>
<dbReference type="Proteomes" id="UP000314616">
    <property type="component" value="Chromosome"/>
</dbReference>
<evidence type="ECO:0000256" key="6">
    <source>
        <dbReference type="ARBA" id="ARBA00022989"/>
    </source>
</evidence>
<sequence>MDPAVLRGAGAVASHRRRRRRASRRAPRRARGGHRRRRRGRPGAHRDRAPREAGGAVNAATVLTAPAGHAPAPRRRPARRRRVVTGVLVALVLALLWLGLTVENTLSVPDLLRTLAGQGTSGENFVVFRLRLPRLVLGALVGAAFALAGALFQTVLRNPLASPDILGISGGASLAAAGVILLGGLSGVAVSLAALGGAVGVAVAIYALAWRSGVSGYRFVLVGVGIAFLVNAGLGYLISRANINDVREALVWMVGSLGTPPWAHVAALAAALVVLVPGVALLAGRLRVLQLGDDTAGGLGVRVEVTRLTVLGAAVALAAVATAFAGPVAFVAFVSAPVARRLLPTAGLALVPSALVGVALVLAADLAGQHLLGLQVPVGIVTGVLGAPYLLWLLATANREGRGA</sequence>
<comment type="subcellular location">
    <subcellularLocation>
        <location evidence="1">Cell membrane</location>
        <topology evidence="1">Multi-pass membrane protein</topology>
    </subcellularLocation>
</comment>
<feature type="transmembrane region" description="Helical" evidence="9">
    <location>
        <begin position="216"/>
        <end position="238"/>
    </location>
</feature>
<evidence type="ECO:0000256" key="7">
    <source>
        <dbReference type="ARBA" id="ARBA00023136"/>
    </source>
</evidence>
<reference evidence="10 11" key="1">
    <citation type="submission" date="2019-05" db="EMBL/GenBank/DDBJ databases">
        <title>Georgenia *** sp. nov., and Georgenia *** sp. nov., isolated from the intestinal contents of plateau pika (Ochotona curzoniae) in the Qinghai-Tibet plateau of China.</title>
        <authorList>
            <person name="Tian Z."/>
        </authorList>
    </citation>
    <scope>NUCLEOTIDE SEQUENCE [LARGE SCALE GENOMIC DNA]</scope>
    <source>
        <strain evidence="10 11">Z443</strain>
    </source>
</reference>
<dbReference type="GO" id="GO:0033214">
    <property type="term" value="P:siderophore-iron import into cell"/>
    <property type="evidence" value="ECO:0007669"/>
    <property type="project" value="TreeGrafter"/>
</dbReference>
<name>A0A5B8C738_9MICO</name>
<dbReference type="PANTHER" id="PTHR30472:SF24">
    <property type="entry name" value="FERRIC ENTEROBACTIN TRANSPORT SYSTEM PERMEASE PROTEIN FEPG"/>
    <property type="match status" value="1"/>
</dbReference>
<feature type="transmembrane region" description="Helical" evidence="9">
    <location>
        <begin position="188"/>
        <end position="209"/>
    </location>
</feature>
<evidence type="ECO:0000313" key="10">
    <source>
        <dbReference type="EMBL" id="QDC26569.1"/>
    </source>
</evidence>
<dbReference type="OrthoDB" id="4455417at2"/>
<dbReference type="CDD" id="cd06550">
    <property type="entry name" value="TM_ABC_iron-siderophores_like"/>
    <property type="match status" value="1"/>
</dbReference>
<evidence type="ECO:0000256" key="8">
    <source>
        <dbReference type="SAM" id="MobiDB-lite"/>
    </source>
</evidence>
<dbReference type="GO" id="GO:0005886">
    <property type="term" value="C:plasma membrane"/>
    <property type="evidence" value="ECO:0007669"/>
    <property type="project" value="UniProtKB-SubCell"/>
</dbReference>
<dbReference type="PANTHER" id="PTHR30472">
    <property type="entry name" value="FERRIC ENTEROBACTIN TRANSPORT SYSTEM PERMEASE PROTEIN"/>
    <property type="match status" value="1"/>
</dbReference>
<dbReference type="KEGG" id="gyu:FE374_06765"/>
<dbReference type="SUPFAM" id="SSF81345">
    <property type="entry name" value="ABC transporter involved in vitamin B12 uptake, BtuC"/>
    <property type="match status" value="1"/>
</dbReference>
<keyword evidence="7 9" id="KW-0472">Membrane</keyword>
<feature type="transmembrane region" description="Helical" evidence="9">
    <location>
        <begin position="342"/>
        <end position="364"/>
    </location>
</feature>
<protein>
    <submittedName>
        <fullName evidence="10">Iron chelate uptake ABC transporter family permease subunit</fullName>
    </submittedName>
</protein>
<dbReference type="InterPro" id="IPR000522">
    <property type="entry name" value="ABC_transptr_permease_BtuC"/>
</dbReference>
<feature type="transmembrane region" description="Helical" evidence="9">
    <location>
        <begin position="135"/>
        <end position="153"/>
    </location>
</feature>
<evidence type="ECO:0000256" key="3">
    <source>
        <dbReference type="ARBA" id="ARBA00022448"/>
    </source>
</evidence>
<feature type="transmembrane region" description="Helical" evidence="9">
    <location>
        <begin position="262"/>
        <end position="283"/>
    </location>
</feature>
<feature type="transmembrane region" description="Helical" evidence="9">
    <location>
        <begin position="165"/>
        <end position="182"/>
    </location>
</feature>
<keyword evidence="5 9" id="KW-0812">Transmembrane</keyword>
<dbReference type="Pfam" id="PF01032">
    <property type="entry name" value="FecCD"/>
    <property type="match status" value="1"/>
</dbReference>
<keyword evidence="4" id="KW-1003">Cell membrane</keyword>
<evidence type="ECO:0000256" key="2">
    <source>
        <dbReference type="ARBA" id="ARBA00007935"/>
    </source>
</evidence>
<feature type="compositionally biased region" description="Basic residues" evidence="8">
    <location>
        <begin position="14"/>
        <end position="43"/>
    </location>
</feature>
<dbReference type="AlphaFoldDB" id="A0A5B8C738"/>
<evidence type="ECO:0000256" key="1">
    <source>
        <dbReference type="ARBA" id="ARBA00004651"/>
    </source>
</evidence>
<accession>A0A5B8C738</accession>
<feature type="transmembrane region" description="Helical" evidence="9">
    <location>
        <begin position="83"/>
        <end position="102"/>
    </location>
</feature>
<organism evidence="10 11">
    <name type="scientific">Georgenia yuyongxinii</name>
    <dbReference type="NCBI Taxonomy" id="2589797"/>
    <lineage>
        <taxon>Bacteria</taxon>
        <taxon>Bacillati</taxon>
        <taxon>Actinomycetota</taxon>
        <taxon>Actinomycetes</taxon>
        <taxon>Micrococcales</taxon>
        <taxon>Bogoriellaceae</taxon>
        <taxon>Georgenia</taxon>
    </lineage>
</organism>
<dbReference type="GO" id="GO:0022857">
    <property type="term" value="F:transmembrane transporter activity"/>
    <property type="evidence" value="ECO:0007669"/>
    <property type="project" value="InterPro"/>
</dbReference>
<dbReference type="Gene3D" id="1.10.3470.10">
    <property type="entry name" value="ABC transporter involved in vitamin B12 uptake, BtuC"/>
    <property type="match status" value="1"/>
</dbReference>
<feature type="region of interest" description="Disordered" evidence="8">
    <location>
        <begin position="1"/>
        <end position="57"/>
    </location>
</feature>